<evidence type="ECO:0000256" key="3">
    <source>
        <dbReference type="ARBA" id="ARBA00029596"/>
    </source>
</evidence>
<dbReference type="EMBL" id="UFQC01000041">
    <property type="protein sequence ID" value="SSW72756.1"/>
    <property type="molecule type" value="Genomic_DNA"/>
</dbReference>
<name>A0A446CY13_9BURK</name>
<dbReference type="CDD" id="cd16841">
    <property type="entry name" value="RraA_family"/>
    <property type="match status" value="1"/>
</dbReference>
<dbReference type="SUPFAM" id="SSF89562">
    <property type="entry name" value="RraA-like"/>
    <property type="match status" value="1"/>
</dbReference>
<sequence length="241" mass="26033">MHAFLRRNLETLLIPDMNEPEWLRLSRGLSTAEVSDALDYFNLPGSAPGIRPVAGPAKLFGRAYTVRFAPIDHAQPGTVGDFIDRLAPGTVAVLDNGGRTDCTVWGGILSRLAAHKNIAGTVVHGVCRDTAEADEAGYPLYACGAFMRTGKDRVQVQAYEEPVSLGDVRVCPGDLVIGDADGVVVVPQARMQEVLGKALETHALETRILDAALNGMPLAEARKKFGYHTLQRSPDRLMDRS</sequence>
<dbReference type="Proteomes" id="UP000289465">
    <property type="component" value="Unassembled WGS sequence"/>
</dbReference>
<dbReference type="InterPro" id="IPR005493">
    <property type="entry name" value="RraA/RraA-like"/>
</dbReference>
<reference evidence="6 7" key="1">
    <citation type="submission" date="2018-07" db="EMBL/GenBank/DDBJ databases">
        <authorList>
            <person name="Peeters C."/>
        </authorList>
    </citation>
    <scope>NUCLEOTIDE SEQUENCE [LARGE SCALE GENOMIC DNA]</scope>
    <source>
        <strain evidence="6 7">LMG 30378</strain>
    </source>
</reference>
<dbReference type="PANTHER" id="PTHR33254:SF4">
    <property type="entry name" value="4-HYDROXY-4-METHYL-2-OXOGLUTARATE ALDOLASE 3-RELATED"/>
    <property type="match status" value="1"/>
</dbReference>
<gene>
    <name evidence="6" type="ORF">AVE30378_05316</name>
</gene>
<evidence type="ECO:0000313" key="7">
    <source>
        <dbReference type="Proteomes" id="UP000289465"/>
    </source>
</evidence>
<dbReference type="OrthoDB" id="9805307at2"/>
<feature type="binding site" evidence="5">
    <location>
        <position position="128"/>
    </location>
    <ligand>
        <name>substrate</name>
    </ligand>
</feature>
<dbReference type="GO" id="GO:0016829">
    <property type="term" value="F:lyase activity"/>
    <property type="evidence" value="ECO:0007669"/>
    <property type="project" value="UniProtKB-KW"/>
</dbReference>
<keyword evidence="6" id="KW-0456">Lyase</keyword>
<evidence type="ECO:0000256" key="2">
    <source>
        <dbReference type="ARBA" id="ARBA00016549"/>
    </source>
</evidence>
<dbReference type="PANTHER" id="PTHR33254">
    <property type="entry name" value="4-HYDROXY-4-METHYL-2-OXOGLUTARATE ALDOLASE 3-RELATED"/>
    <property type="match status" value="1"/>
</dbReference>
<evidence type="ECO:0000313" key="6">
    <source>
        <dbReference type="EMBL" id="SSW72756.1"/>
    </source>
</evidence>
<evidence type="ECO:0000256" key="1">
    <source>
        <dbReference type="ARBA" id="ARBA00001968"/>
    </source>
</evidence>
<dbReference type="GO" id="GO:0046872">
    <property type="term" value="F:metal ion binding"/>
    <property type="evidence" value="ECO:0007669"/>
    <property type="project" value="UniProtKB-KW"/>
</dbReference>
<accession>A0A446CY13</accession>
<feature type="binding site" evidence="5">
    <location>
        <begin position="106"/>
        <end position="109"/>
    </location>
    <ligand>
        <name>substrate</name>
    </ligand>
</feature>
<protein>
    <recommendedName>
        <fullName evidence="2">Putative 4-hydroxy-4-methyl-2-oxoglutarate aldolase</fullName>
    </recommendedName>
    <alternativeName>
        <fullName evidence="3">Regulator of ribonuclease activity homolog</fullName>
    </alternativeName>
    <alternativeName>
        <fullName evidence="4">RraA-like protein</fullName>
    </alternativeName>
</protein>
<comment type="cofactor">
    <cofactor evidence="1">
        <name>a divalent metal cation</name>
        <dbReference type="ChEBI" id="CHEBI:60240"/>
    </cofactor>
</comment>
<keyword evidence="5" id="KW-0460">Magnesium</keyword>
<dbReference type="InterPro" id="IPR036704">
    <property type="entry name" value="RraA/RraA-like_sf"/>
</dbReference>
<dbReference type="Pfam" id="PF03737">
    <property type="entry name" value="RraA-like"/>
    <property type="match status" value="1"/>
</dbReference>
<dbReference type="AlphaFoldDB" id="A0A446CY13"/>
<dbReference type="Gene3D" id="3.50.30.40">
    <property type="entry name" value="Ribonuclease E inhibitor RraA/RraA-like"/>
    <property type="match status" value="1"/>
</dbReference>
<keyword evidence="5" id="KW-0479">Metal-binding</keyword>
<organism evidence="6 7">
    <name type="scientific">Achromobacter veterisilvae</name>
    <dbReference type="NCBI Taxonomy" id="2069367"/>
    <lineage>
        <taxon>Bacteria</taxon>
        <taxon>Pseudomonadati</taxon>
        <taxon>Pseudomonadota</taxon>
        <taxon>Betaproteobacteria</taxon>
        <taxon>Burkholderiales</taxon>
        <taxon>Alcaligenaceae</taxon>
        <taxon>Achromobacter</taxon>
    </lineage>
</organism>
<dbReference type="RefSeq" id="WP_129245386.1">
    <property type="nucleotide sequence ID" value="NZ_UFQC01000041.1"/>
</dbReference>
<comment type="cofactor">
    <cofactor evidence="5">
        <name>Mg(2+)</name>
        <dbReference type="ChEBI" id="CHEBI:18420"/>
    </cofactor>
</comment>
<evidence type="ECO:0000256" key="4">
    <source>
        <dbReference type="ARBA" id="ARBA00030169"/>
    </source>
</evidence>
<evidence type="ECO:0000256" key="5">
    <source>
        <dbReference type="PIRSR" id="PIRSR605493-1"/>
    </source>
</evidence>
<feature type="binding site" evidence="5">
    <location>
        <position position="129"/>
    </location>
    <ligand>
        <name>Mg(2+)</name>
        <dbReference type="ChEBI" id="CHEBI:18420"/>
    </ligand>
</feature>
<proteinExistence type="predicted"/>